<name>A0AA88VHT9_9ASTE</name>
<sequence>MAQATWPQNISRVVASSPSITFHNLPAITLPPSSSYGFMGLAFEFPPVNNPEVHLTLQNVTRTANLKAFIIDFLCSAAFEPCHTDLQLLYLGCIKPFRVPSPYNCSSNTIENAAKDVKDYLDFLGTPPILLSGLAEPLLNRDTTAYKSFINIATQMAKSSGIKANTFESFEPRAVKAISKGLCIPNAPNPPVYYFGPLIAGNDLAIDEHECLRCLSSQPSQRVLFLCFVSVGLFNKEQLNEMNIRPNTS</sequence>
<dbReference type="EMBL" id="JAVXUP010001771">
    <property type="protein sequence ID" value="KAK3008273.1"/>
    <property type="molecule type" value="Genomic_DNA"/>
</dbReference>
<comment type="caution">
    <text evidence="1">The sequence shown here is derived from an EMBL/GenBank/DDBJ whole genome shotgun (WGS) entry which is preliminary data.</text>
</comment>
<proteinExistence type="predicted"/>
<evidence type="ECO:0000313" key="2">
    <source>
        <dbReference type="Proteomes" id="UP001188597"/>
    </source>
</evidence>
<dbReference type="PANTHER" id="PTHR48048:SF70">
    <property type="entry name" value="ISOFLAVONE 7-O-GLUCOSYLTRANSFERASE"/>
    <property type="match status" value="1"/>
</dbReference>
<organism evidence="1 2">
    <name type="scientific">Escallonia herrerae</name>
    <dbReference type="NCBI Taxonomy" id="1293975"/>
    <lineage>
        <taxon>Eukaryota</taxon>
        <taxon>Viridiplantae</taxon>
        <taxon>Streptophyta</taxon>
        <taxon>Embryophyta</taxon>
        <taxon>Tracheophyta</taxon>
        <taxon>Spermatophyta</taxon>
        <taxon>Magnoliopsida</taxon>
        <taxon>eudicotyledons</taxon>
        <taxon>Gunneridae</taxon>
        <taxon>Pentapetalae</taxon>
        <taxon>asterids</taxon>
        <taxon>campanulids</taxon>
        <taxon>Escalloniales</taxon>
        <taxon>Escalloniaceae</taxon>
        <taxon>Escallonia</taxon>
    </lineage>
</organism>
<dbReference type="AlphaFoldDB" id="A0AA88VHT9"/>
<dbReference type="GO" id="GO:0035251">
    <property type="term" value="F:UDP-glucosyltransferase activity"/>
    <property type="evidence" value="ECO:0007669"/>
    <property type="project" value="InterPro"/>
</dbReference>
<accession>A0AA88VHT9</accession>
<dbReference type="SUPFAM" id="SSF53756">
    <property type="entry name" value="UDP-Glycosyltransferase/glycogen phosphorylase"/>
    <property type="match status" value="1"/>
</dbReference>
<dbReference type="Gene3D" id="3.40.50.2000">
    <property type="entry name" value="Glycogen Phosphorylase B"/>
    <property type="match status" value="2"/>
</dbReference>
<dbReference type="Proteomes" id="UP001188597">
    <property type="component" value="Unassembled WGS sequence"/>
</dbReference>
<protein>
    <submittedName>
        <fullName evidence="1">Uncharacterized protein</fullName>
    </submittedName>
</protein>
<gene>
    <name evidence="1" type="ORF">RJ639_014959</name>
</gene>
<keyword evidence="2" id="KW-1185">Reference proteome</keyword>
<dbReference type="PANTHER" id="PTHR48048">
    <property type="entry name" value="GLYCOSYLTRANSFERASE"/>
    <property type="match status" value="1"/>
</dbReference>
<evidence type="ECO:0000313" key="1">
    <source>
        <dbReference type="EMBL" id="KAK3008273.1"/>
    </source>
</evidence>
<reference evidence="1" key="1">
    <citation type="submission" date="2022-12" db="EMBL/GenBank/DDBJ databases">
        <title>Draft genome assemblies for two species of Escallonia (Escalloniales).</title>
        <authorList>
            <person name="Chanderbali A."/>
            <person name="Dervinis C."/>
            <person name="Anghel I."/>
            <person name="Soltis D."/>
            <person name="Soltis P."/>
            <person name="Zapata F."/>
        </authorList>
    </citation>
    <scope>NUCLEOTIDE SEQUENCE</scope>
    <source>
        <strain evidence="1">UCBG64.0493</strain>
        <tissue evidence="1">Leaf</tissue>
    </source>
</reference>
<dbReference type="InterPro" id="IPR050481">
    <property type="entry name" value="UDP-glycosyltransf_plant"/>
</dbReference>